<evidence type="ECO:0008006" key="5">
    <source>
        <dbReference type="Google" id="ProtNLM"/>
    </source>
</evidence>
<accession>A0A2M8L7T3</accession>
<dbReference type="Gene3D" id="3.40.140.40">
    <property type="entry name" value="Domain of unknown function (DUF1846), C-terminal subdomain"/>
    <property type="match status" value="1"/>
</dbReference>
<dbReference type="AlphaFoldDB" id="A0A2M8L7T3"/>
<dbReference type="Pfam" id="PF20921">
    <property type="entry name" value="DUF1846_C"/>
    <property type="match status" value="1"/>
</dbReference>
<name>A0A2M8L7T3_9BACT</name>
<protein>
    <recommendedName>
        <fullName evidence="5">DUF1846 domain-containing protein</fullName>
    </recommendedName>
</protein>
<sequence>MKPQIGFDNEKYLQAQTKAIRQRLAQSKKLYLEFGGKLLFDGHAARTLPGYDPQAKLTLLKRLKKDLEMIVCVSAKQLQKGKFHGDVKLNNEEYTLKILGELNEQHLPVAAVVINRFEGESTALDFQSRLKQLGVKTYLRREIPGYPTDLKLILSHRGFGADPFIKTAKPLVVVTAASPNGGKLSTCLGQLYHEQQRGRPASYAKFETFPVWNLPLKHPANIAYEASTADLGDFNVLDPFHLETHRQVAVNYNRDVEAFPILYQILKKIGAKNSYQSPTDMGVNCISQGIIADQIVQEAARQEIIFYFFRHQMEVKMGFKSQKARARVEALMKELNLKPEDRQVVPAARQALKDAQGRQDKGERGIFCGAAIQLPKGQIVTGKNSSLLHAEAAVILNAIKTLAGIPDKTHLLSPKIISSTNKVKQVILKEKSESLNLSEVLIVLSIASSTNPTAYRALNKLPDLRGCAMHTTHLPARGDESAFRKLGLWVTTDAAATTNAFWK</sequence>
<evidence type="ECO:0000313" key="4">
    <source>
        <dbReference type="Proteomes" id="UP000231579"/>
    </source>
</evidence>
<evidence type="ECO:0000313" key="3">
    <source>
        <dbReference type="EMBL" id="PJE70267.1"/>
    </source>
</evidence>
<dbReference type="Gene3D" id="1.20.1570.10">
    <property type="entry name" value="dip2346 domain like"/>
    <property type="match status" value="1"/>
</dbReference>
<dbReference type="Gene3D" id="3.10.630.10">
    <property type="entry name" value="dip2346 domain like"/>
    <property type="match status" value="1"/>
</dbReference>
<reference evidence="4" key="1">
    <citation type="submission" date="2017-09" db="EMBL/GenBank/DDBJ databases">
        <title>Depth-based differentiation of microbial function through sediment-hosted aquifers and enrichment of novel symbionts in the deep terrestrial subsurface.</title>
        <authorList>
            <person name="Probst A.J."/>
            <person name="Ladd B."/>
            <person name="Jarett J.K."/>
            <person name="Geller-Mcgrath D.E."/>
            <person name="Sieber C.M.K."/>
            <person name="Emerson J.B."/>
            <person name="Anantharaman K."/>
            <person name="Thomas B.C."/>
            <person name="Malmstrom R."/>
            <person name="Stieglmeier M."/>
            <person name="Klingl A."/>
            <person name="Woyke T."/>
            <person name="Ryan C.M."/>
            <person name="Banfield J.F."/>
        </authorList>
    </citation>
    <scope>NUCLEOTIDE SEQUENCE [LARGE SCALE GENOMIC DNA]</scope>
</reference>
<gene>
    <name evidence="3" type="ORF">COU97_00545</name>
</gene>
<feature type="domain" description="DUF1846" evidence="2">
    <location>
        <begin position="340"/>
        <end position="498"/>
    </location>
</feature>
<evidence type="ECO:0000259" key="2">
    <source>
        <dbReference type="Pfam" id="PF20921"/>
    </source>
</evidence>
<proteinExistence type="predicted"/>
<evidence type="ECO:0000259" key="1">
    <source>
        <dbReference type="Pfam" id="PF08903"/>
    </source>
</evidence>
<dbReference type="InterPro" id="IPR048441">
    <property type="entry name" value="DUF1846_C"/>
</dbReference>
<dbReference type="InterPro" id="IPR048496">
    <property type="entry name" value="DUF1846_N"/>
</dbReference>
<dbReference type="Pfam" id="PF08903">
    <property type="entry name" value="DUF1846"/>
    <property type="match status" value="1"/>
</dbReference>
<feature type="domain" description="DUF1846" evidence="1">
    <location>
        <begin position="5"/>
        <end position="335"/>
    </location>
</feature>
<dbReference type="Proteomes" id="UP000231579">
    <property type="component" value="Unassembled WGS sequence"/>
</dbReference>
<organism evidence="3 4">
    <name type="scientific">Candidatus Shapirobacteria bacterium CG10_big_fil_rev_8_21_14_0_10_48_15</name>
    <dbReference type="NCBI Taxonomy" id="1974484"/>
    <lineage>
        <taxon>Bacteria</taxon>
        <taxon>Candidatus Shapironibacteriota</taxon>
    </lineage>
</organism>
<comment type="caution">
    <text evidence="3">The sequence shown here is derived from an EMBL/GenBank/DDBJ whole genome shotgun (WGS) entry which is preliminary data.</text>
</comment>
<dbReference type="EMBL" id="PFEM01000008">
    <property type="protein sequence ID" value="PJE70267.1"/>
    <property type="molecule type" value="Genomic_DNA"/>
</dbReference>